<evidence type="ECO:0000313" key="1">
    <source>
        <dbReference type="EMBL" id="CAD5327013.1"/>
    </source>
</evidence>
<sequence>MNNLMSGPMRPIHDLMATQHNLYQHPMANLRMPLFRNAATGQPRSFDLDGQTYLNPRQALPELNQQMM</sequence>
<reference evidence="1 2" key="1">
    <citation type="submission" date="2020-09" db="EMBL/GenBank/DDBJ databases">
        <authorList>
            <person name="Ashkenazy H."/>
        </authorList>
    </citation>
    <scope>NUCLEOTIDE SEQUENCE [LARGE SCALE GENOMIC DNA]</scope>
    <source>
        <strain evidence="2">cv. Cdm-0</strain>
    </source>
</reference>
<gene>
    <name evidence="1" type="ORF">AT9943_LOCUS14734</name>
</gene>
<proteinExistence type="predicted"/>
<organism evidence="1 2">
    <name type="scientific">Arabidopsis thaliana</name>
    <name type="common">Mouse-ear cress</name>
    <dbReference type="NCBI Taxonomy" id="3702"/>
    <lineage>
        <taxon>Eukaryota</taxon>
        <taxon>Viridiplantae</taxon>
        <taxon>Streptophyta</taxon>
        <taxon>Embryophyta</taxon>
        <taxon>Tracheophyta</taxon>
        <taxon>Spermatophyta</taxon>
        <taxon>Magnoliopsida</taxon>
        <taxon>eudicotyledons</taxon>
        <taxon>Gunneridae</taxon>
        <taxon>Pentapetalae</taxon>
        <taxon>rosids</taxon>
        <taxon>malvids</taxon>
        <taxon>Brassicales</taxon>
        <taxon>Brassicaceae</taxon>
        <taxon>Camelineae</taxon>
        <taxon>Arabidopsis</taxon>
    </lineage>
</organism>
<protein>
    <submittedName>
        <fullName evidence="1">(thale cress) hypothetical protein</fullName>
    </submittedName>
</protein>
<dbReference type="EMBL" id="LR881469">
    <property type="protein sequence ID" value="CAD5327013.1"/>
    <property type="molecule type" value="Genomic_DNA"/>
</dbReference>
<evidence type="ECO:0000313" key="2">
    <source>
        <dbReference type="Proteomes" id="UP000516314"/>
    </source>
</evidence>
<dbReference type="AlphaFoldDB" id="A0A7G2EVS2"/>
<name>A0A7G2EVS2_ARATH</name>
<accession>A0A7G2EVS2</accession>
<dbReference type="Proteomes" id="UP000516314">
    <property type="component" value="Chromosome 4"/>
</dbReference>